<reference evidence="5 6" key="1">
    <citation type="submission" date="2016-10" db="EMBL/GenBank/DDBJ databases">
        <authorList>
            <person name="de Groot N.N."/>
        </authorList>
    </citation>
    <scope>NUCLEOTIDE SEQUENCE [LARGE SCALE GENOMIC DNA]</scope>
    <source>
        <strain evidence="5 6">CPCC 100156</strain>
    </source>
</reference>
<dbReference type="InterPro" id="IPR006311">
    <property type="entry name" value="TAT_signal"/>
</dbReference>
<comment type="similarity">
    <text evidence="1">Belongs to the SCO1/2 family.</text>
</comment>
<evidence type="ECO:0000313" key="6">
    <source>
        <dbReference type="Proteomes" id="UP000198925"/>
    </source>
</evidence>
<feature type="binding site" evidence="2">
    <location>
        <position position="70"/>
    </location>
    <ligand>
        <name>Cu cation</name>
        <dbReference type="ChEBI" id="CHEBI:23378"/>
    </ligand>
</feature>
<dbReference type="Pfam" id="PF02630">
    <property type="entry name" value="SCO1-SenC"/>
    <property type="match status" value="1"/>
</dbReference>
<evidence type="ECO:0000256" key="4">
    <source>
        <dbReference type="SAM" id="SignalP"/>
    </source>
</evidence>
<keyword evidence="6" id="KW-1185">Reference proteome</keyword>
<organism evidence="5 6">
    <name type="scientific">Belnapia rosea</name>
    <dbReference type="NCBI Taxonomy" id="938405"/>
    <lineage>
        <taxon>Bacteria</taxon>
        <taxon>Pseudomonadati</taxon>
        <taxon>Pseudomonadota</taxon>
        <taxon>Alphaproteobacteria</taxon>
        <taxon>Acetobacterales</taxon>
        <taxon>Roseomonadaceae</taxon>
        <taxon>Belnapia</taxon>
    </lineage>
</organism>
<keyword evidence="2" id="KW-0479">Metal-binding</keyword>
<feature type="signal peptide" evidence="4">
    <location>
        <begin position="1"/>
        <end position="23"/>
    </location>
</feature>
<dbReference type="InterPro" id="IPR003782">
    <property type="entry name" value="SCO1/SenC"/>
</dbReference>
<evidence type="ECO:0000256" key="3">
    <source>
        <dbReference type="PIRSR" id="PIRSR603782-2"/>
    </source>
</evidence>
<proteinExistence type="inferred from homology"/>
<accession>A0A1G6YWP0</accession>
<evidence type="ECO:0000256" key="2">
    <source>
        <dbReference type="PIRSR" id="PIRSR603782-1"/>
    </source>
</evidence>
<dbReference type="SUPFAM" id="SSF52833">
    <property type="entry name" value="Thioredoxin-like"/>
    <property type="match status" value="1"/>
</dbReference>
<sequence>MSSRPTRRAVLTAALAAPSVAAAWSPFATVLPDAPLLDHRRRPWRFRSEAMAQCPVIALDLIYAGCTSICPLSTRVMAEARSLLGDEAVGPLRYLSLTLDPDADTPERLAEYAAAAGVAEADNWLFLTGTRRDVAAILRALRARFARPDDHAPVFFVGEGRIPRLQQLFAIPPPEELAAELRRLWHGSRG</sequence>
<feature type="binding site" evidence="2">
    <location>
        <position position="66"/>
    </location>
    <ligand>
        <name>Cu cation</name>
        <dbReference type="ChEBI" id="CHEBI:23378"/>
    </ligand>
</feature>
<feature type="chain" id="PRO_5011786794" evidence="4">
    <location>
        <begin position="24"/>
        <end position="190"/>
    </location>
</feature>
<dbReference type="InterPro" id="IPR036249">
    <property type="entry name" value="Thioredoxin-like_sf"/>
</dbReference>
<dbReference type="Proteomes" id="UP000198925">
    <property type="component" value="Unassembled WGS sequence"/>
</dbReference>
<protein>
    <submittedName>
        <fullName evidence="5">Protein SCO1/2</fullName>
    </submittedName>
</protein>
<dbReference type="RefSeq" id="WP_143018209.1">
    <property type="nucleotide sequence ID" value="NZ_FMZX01000015.1"/>
</dbReference>
<keyword evidence="4" id="KW-0732">Signal</keyword>
<evidence type="ECO:0000313" key="5">
    <source>
        <dbReference type="EMBL" id="SDD94692.1"/>
    </source>
</evidence>
<keyword evidence="2" id="KW-0186">Copper</keyword>
<name>A0A1G6YWP0_9PROT</name>
<dbReference type="Gene3D" id="3.40.30.10">
    <property type="entry name" value="Glutaredoxin"/>
    <property type="match status" value="1"/>
</dbReference>
<dbReference type="PANTHER" id="PTHR12151">
    <property type="entry name" value="ELECTRON TRANSPORT PROTIN SCO1/SENC FAMILY MEMBER"/>
    <property type="match status" value="1"/>
</dbReference>
<gene>
    <name evidence="5" type="ORF">SAMN04487779_101533</name>
</gene>
<feature type="disulfide bond" description="Redox-active" evidence="3">
    <location>
        <begin position="66"/>
        <end position="70"/>
    </location>
</feature>
<dbReference type="AlphaFoldDB" id="A0A1G6YWP0"/>
<evidence type="ECO:0000256" key="1">
    <source>
        <dbReference type="ARBA" id="ARBA00010996"/>
    </source>
</evidence>
<dbReference type="CDD" id="cd02968">
    <property type="entry name" value="SCO"/>
    <property type="match status" value="1"/>
</dbReference>
<dbReference type="GO" id="GO:0046872">
    <property type="term" value="F:metal ion binding"/>
    <property type="evidence" value="ECO:0007669"/>
    <property type="project" value="UniProtKB-KW"/>
</dbReference>
<dbReference type="EMBL" id="FMZX01000015">
    <property type="protein sequence ID" value="SDD94692.1"/>
    <property type="molecule type" value="Genomic_DNA"/>
</dbReference>
<dbReference type="PROSITE" id="PS51318">
    <property type="entry name" value="TAT"/>
    <property type="match status" value="1"/>
</dbReference>
<dbReference type="PANTHER" id="PTHR12151:SF25">
    <property type="entry name" value="LINALOOL DEHYDRATASE_ISOMERASE DOMAIN-CONTAINING PROTEIN"/>
    <property type="match status" value="1"/>
</dbReference>
<keyword evidence="3" id="KW-1015">Disulfide bond</keyword>